<dbReference type="Gene3D" id="3.40.109.10">
    <property type="entry name" value="NADH Oxidase"/>
    <property type="match status" value="1"/>
</dbReference>
<evidence type="ECO:0000256" key="8">
    <source>
        <dbReference type="PIRSR" id="PIRSR000232-1"/>
    </source>
</evidence>
<dbReference type="InterPro" id="IPR029479">
    <property type="entry name" value="Nitroreductase"/>
</dbReference>
<name>A0A4R2IDS2_9GAMM</name>
<gene>
    <name evidence="10" type="ORF">EV148_10268</name>
</gene>
<dbReference type="InterPro" id="IPR052530">
    <property type="entry name" value="NAD(P)H_nitroreductase"/>
</dbReference>
<comment type="similarity">
    <text evidence="1 7">Belongs to the nitroreductase family.</text>
</comment>
<feature type="binding site" description="in other chain" evidence="8">
    <location>
        <begin position="16"/>
        <end position="18"/>
    </location>
    <ligand>
        <name>FMN</name>
        <dbReference type="ChEBI" id="CHEBI:58210"/>
        <note>ligand shared between dimeric partners</note>
    </ligand>
</feature>
<reference evidence="10 11" key="1">
    <citation type="journal article" date="2015" name="Stand. Genomic Sci.">
        <title>Genomic Encyclopedia of Bacterial and Archaeal Type Strains, Phase III: the genomes of soil and plant-associated and newly described type strains.</title>
        <authorList>
            <person name="Whitman W.B."/>
            <person name="Woyke T."/>
            <person name="Klenk H.P."/>
            <person name="Zhou Y."/>
            <person name="Lilburn T.G."/>
            <person name="Beck B.J."/>
            <person name="De Vos P."/>
            <person name="Vandamme P."/>
            <person name="Eisen J.A."/>
            <person name="Garrity G."/>
            <person name="Hugenholtz P."/>
            <person name="Kyrpides N.C."/>
        </authorList>
    </citation>
    <scope>NUCLEOTIDE SEQUENCE [LARGE SCALE GENOMIC DNA]</scope>
    <source>
        <strain evidence="10 11">A3</strain>
    </source>
</reference>
<evidence type="ECO:0000313" key="10">
    <source>
        <dbReference type="EMBL" id="TCO41718.1"/>
    </source>
</evidence>
<dbReference type="PANTHER" id="PTHR43821:SF1">
    <property type="entry name" value="NAD(P)H NITROREDUCTASE YDJA-RELATED"/>
    <property type="match status" value="1"/>
</dbReference>
<keyword evidence="4 7" id="KW-0521">NADP</keyword>
<keyword evidence="2 7" id="KW-0285">Flavoprotein</keyword>
<dbReference type="SUPFAM" id="SSF55469">
    <property type="entry name" value="FMN-dependent nitroreductase-like"/>
    <property type="match status" value="1"/>
</dbReference>
<dbReference type="EC" id="1.-.-.-" evidence="7"/>
<dbReference type="EMBL" id="SLWQ01000002">
    <property type="protein sequence ID" value="TCO41718.1"/>
    <property type="molecule type" value="Genomic_DNA"/>
</dbReference>
<evidence type="ECO:0000256" key="1">
    <source>
        <dbReference type="ARBA" id="ARBA00007118"/>
    </source>
</evidence>
<evidence type="ECO:0000256" key="2">
    <source>
        <dbReference type="ARBA" id="ARBA00022630"/>
    </source>
</evidence>
<dbReference type="CDD" id="cd02135">
    <property type="entry name" value="YdjA-like"/>
    <property type="match status" value="1"/>
</dbReference>
<evidence type="ECO:0000256" key="6">
    <source>
        <dbReference type="ARBA" id="ARBA00023027"/>
    </source>
</evidence>
<dbReference type="AlphaFoldDB" id="A0A4R2IDS2"/>
<comment type="caution">
    <text evidence="10">The sequence shown here is derived from an EMBL/GenBank/DDBJ whole genome shotgun (WGS) entry which is preliminary data.</text>
</comment>
<dbReference type="InterPro" id="IPR000415">
    <property type="entry name" value="Nitroreductase-like"/>
</dbReference>
<dbReference type="Pfam" id="PF00881">
    <property type="entry name" value="Nitroreductase"/>
    <property type="match status" value="1"/>
</dbReference>
<evidence type="ECO:0000256" key="5">
    <source>
        <dbReference type="ARBA" id="ARBA00023002"/>
    </source>
</evidence>
<dbReference type="OrthoDB" id="9804207at2"/>
<keyword evidence="6 7" id="KW-0520">NAD</keyword>
<evidence type="ECO:0000313" key="11">
    <source>
        <dbReference type="Proteomes" id="UP000294862"/>
    </source>
</evidence>
<evidence type="ECO:0000256" key="7">
    <source>
        <dbReference type="PIRNR" id="PIRNR000232"/>
    </source>
</evidence>
<feature type="binding site" evidence="8">
    <location>
        <position position="43"/>
    </location>
    <ligand>
        <name>FMN</name>
        <dbReference type="ChEBI" id="CHEBI:58210"/>
        <note>ligand shared between dimeric partners</note>
    </ligand>
</feature>
<evidence type="ECO:0000256" key="3">
    <source>
        <dbReference type="ARBA" id="ARBA00022643"/>
    </source>
</evidence>
<accession>A0A4R2IDS2</accession>
<keyword evidence="5 7" id="KW-0560">Oxidoreductase</keyword>
<dbReference type="RefSeq" id="WP_131994214.1">
    <property type="nucleotide sequence ID" value="NZ_SLWQ01000002.1"/>
</dbReference>
<feature type="binding site" evidence="8">
    <location>
        <position position="47"/>
    </location>
    <ligand>
        <name>FMN</name>
        <dbReference type="ChEBI" id="CHEBI:58210"/>
        <note>ligand shared between dimeric partners</note>
    </ligand>
</feature>
<evidence type="ECO:0000256" key="4">
    <source>
        <dbReference type="ARBA" id="ARBA00022857"/>
    </source>
</evidence>
<feature type="domain" description="Nitroreductase" evidence="9">
    <location>
        <begin position="14"/>
        <end position="172"/>
    </location>
</feature>
<keyword evidence="11" id="KW-1185">Reference proteome</keyword>
<dbReference type="InterPro" id="IPR026021">
    <property type="entry name" value="YdjA-like"/>
</dbReference>
<keyword evidence="3 7" id="KW-0288">FMN</keyword>
<dbReference type="GO" id="GO:0016491">
    <property type="term" value="F:oxidoreductase activity"/>
    <property type="evidence" value="ECO:0007669"/>
    <property type="project" value="UniProtKB-UniRule"/>
</dbReference>
<sequence>MTTASALNLLDLLDQRRSVPARQLGEPGPDAAQLEHLLQAAIRVPDHGKLVPWRLLAIRGGARARLGERLAAIHAQTEPAVAPSALEKDHERFNAAPLVVAVIARIEADHPKIPAQEQLLSAGCVAYNLLLGAQALGFGAQWLTGWAAYDGEVARELGLGANERIIAFVHIGTAKEPAPERARPALADVWSEWT</sequence>
<dbReference type="Proteomes" id="UP000294862">
    <property type="component" value="Unassembled WGS sequence"/>
</dbReference>
<dbReference type="PIRSF" id="PIRSF000232">
    <property type="entry name" value="YdjA"/>
    <property type="match status" value="1"/>
</dbReference>
<feature type="binding site" description="in other chain" evidence="8">
    <location>
        <begin position="142"/>
        <end position="144"/>
    </location>
    <ligand>
        <name>FMN</name>
        <dbReference type="ChEBI" id="CHEBI:58210"/>
        <note>ligand shared between dimeric partners</note>
    </ligand>
</feature>
<organism evidence="10 11">
    <name type="scientific">Dokdonella fugitiva</name>
    <dbReference type="NCBI Taxonomy" id="328517"/>
    <lineage>
        <taxon>Bacteria</taxon>
        <taxon>Pseudomonadati</taxon>
        <taxon>Pseudomonadota</taxon>
        <taxon>Gammaproteobacteria</taxon>
        <taxon>Lysobacterales</taxon>
        <taxon>Rhodanobacteraceae</taxon>
        <taxon>Dokdonella</taxon>
    </lineage>
</organism>
<comment type="cofactor">
    <cofactor evidence="8">
        <name>FMN</name>
        <dbReference type="ChEBI" id="CHEBI:58210"/>
    </cofactor>
    <text evidence="8">Binds 1 FMN per subunit.</text>
</comment>
<protein>
    <recommendedName>
        <fullName evidence="7">Putative NAD(P)H nitroreductase</fullName>
        <ecNumber evidence="7">1.-.-.-</ecNumber>
    </recommendedName>
</protein>
<evidence type="ECO:0000259" key="9">
    <source>
        <dbReference type="Pfam" id="PF00881"/>
    </source>
</evidence>
<proteinExistence type="inferred from homology"/>
<dbReference type="PANTHER" id="PTHR43821">
    <property type="entry name" value="NAD(P)H NITROREDUCTASE YDJA-RELATED"/>
    <property type="match status" value="1"/>
</dbReference>